<proteinExistence type="predicted"/>
<sequence length="161" mass="19064">MIETIKQSLWNQLGASIDMLEDSILLCPNDEWDTDRKLWYQAFHVLFFTDYYLSLAPKTFTPPAPFTESEFEDRMPERTYTKTELIKYLSHCRAKAKTLIENLTEQTIEARWVNSSGSMDYAIHEILIYNIRHIQHHVAQLNLHLRQSINDAPEWVFRAEN</sequence>
<dbReference type="SUPFAM" id="SSF109854">
    <property type="entry name" value="DinB/YfiT-like putative metalloenzymes"/>
    <property type="match status" value="1"/>
</dbReference>
<comment type="caution">
    <text evidence="2">The sequence shown here is derived from an EMBL/GenBank/DDBJ whole genome shotgun (WGS) entry which is preliminary data.</text>
</comment>
<dbReference type="Proteomes" id="UP001597510">
    <property type="component" value="Unassembled WGS sequence"/>
</dbReference>
<reference evidence="3" key="1">
    <citation type="journal article" date="2019" name="Int. J. Syst. Evol. Microbiol.">
        <title>The Global Catalogue of Microorganisms (GCM) 10K type strain sequencing project: providing services to taxonomists for standard genome sequencing and annotation.</title>
        <authorList>
            <consortium name="The Broad Institute Genomics Platform"/>
            <consortium name="The Broad Institute Genome Sequencing Center for Infectious Disease"/>
            <person name="Wu L."/>
            <person name="Ma J."/>
        </authorList>
    </citation>
    <scope>NUCLEOTIDE SEQUENCE [LARGE SCALE GENOMIC DNA]</scope>
    <source>
        <strain evidence="3">KCTC 52344</strain>
    </source>
</reference>
<feature type="domain" description="DinB-like" evidence="1">
    <location>
        <begin position="39"/>
        <end position="141"/>
    </location>
</feature>
<gene>
    <name evidence="2" type="ORF">ACFSR2_04845</name>
</gene>
<name>A0ABW5J3J4_9BACT</name>
<protein>
    <submittedName>
        <fullName evidence="2">DinB family protein</fullName>
    </submittedName>
</protein>
<evidence type="ECO:0000313" key="3">
    <source>
        <dbReference type="Proteomes" id="UP001597510"/>
    </source>
</evidence>
<evidence type="ECO:0000259" key="1">
    <source>
        <dbReference type="Pfam" id="PF12867"/>
    </source>
</evidence>
<keyword evidence="3" id="KW-1185">Reference proteome</keyword>
<dbReference type="EMBL" id="JBHULC010000004">
    <property type="protein sequence ID" value="MFD2520200.1"/>
    <property type="molecule type" value="Genomic_DNA"/>
</dbReference>
<dbReference type="Gene3D" id="1.20.120.450">
    <property type="entry name" value="dinb family like domain"/>
    <property type="match status" value="1"/>
</dbReference>
<dbReference type="InterPro" id="IPR024775">
    <property type="entry name" value="DinB-like"/>
</dbReference>
<dbReference type="Pfam" id="PF12867">
    <property type="entry name" value="DinB_2"/>
    <property type="match status" value="1"/>
</dbReference>
<organism evidence="2 3">
    <name type="scientific">Emticicia soli</name>
    <dbReference type="NCBI Taxonomy" id="2027878"/>
    <lineage>
        <taxon>Bacteria</taxon>
        <taxon>Pseudomonadati</taxon>
        <taxon>Bacteroidota</taxon>
        <taxon>Cytophagia</taxon>
        <taxon>Cytophagales</taxon>
        <taxon>Leadbetterellaceae</taxon>
        <taxon>Emticicia</taxon>
    </lineage>
</organism>
<dbReference type="InterPro" id="IPR034660">
    <property type="entry name" value="DinB/YfiT-like"/>
</dbReference>
<accession>A0ABW5J3J4</accession>
<dbReference type="RefSeq" id="WP_340235611.1">
    <property type="nucleotide sequence ID" value="NZ_JBBEWC010000004.1"/>
</dbReference>
<evidence type="ECO:0000313" key="2">
    <source>
        <dbReference type="EMBL" id="MFD2520200.1"/>
    </source>
</evidence>